<protein>
    <submittedName>
        <fullName evidence="2">Uncharacterized protein</fullName>
    </submittedName>
</protein>
<name>A0AAV7HAF0_DENCH</name>
<dbReference type="Proteomes" id="UP000775213">
    <property type="component" value="Unassembled WGS sequence"/>
</dbReference>
<comment type="caution">
    <text evidence="2">The sequence shown here is derived from an EMBL/GenBank/DDBJ whole genome shotgun (WGS) entry which is preliminary data.</text>
</comment>
<gene>
    <name evidence="2" type="ORF">IEQ34_005530</name>
</gene>
<evidence type="ECO:0000313" key="3">
    <source>
        <dbReference type="Proteomes" id="UP000775213"/>
    </source>
</evidence>
<evidence type="ECO:0000256" key="1">
    <source>
        <dbReference type="SAM" id="MobiDB-lite"/>
    </source>
</evidence>
<sequence length="131" mass="14101">MFESIVAGGDLTCGLIIENFTVICCKAERFNISVIVLPLPKILTGICVPEESTCKCGIFHDSESLCSGSGIKCKPCGAPTYNLAPLPAHFAAQTPTSATKNENHRRDGPVESSASHRTREREILIFFFAVG</sequence>
<dbReference type="AlphaFoldDB" id="A0AAV7HAF0"/>
<feature type="region of interest" description="Disordered" evidence="1">
    <location>
        <begin position="96"/>
        <end position="116"/>
    </location>
</feature>
<dbReference type="EMBL" id="JAGFBR010000006">
    <property type="protein sequence ID" value="KAH0465427.1"/>
    <property type="molecule type" value="Genomic_DNA"/>
</dbReference>
<reference evidence="2 3" key="1">
    <citation type="journal article" date="2021" name="Hortic Res">
        <title>Chromosome-scale assembly of the Dendrobium chrysotoxum genome enhances the understanding of orchid evolution.</title>
        <authorList>
            <person name="Zhang Y."/>
            <person name="Zhang G.Q."/>
            <person name="Zhang D."/>
            <person name="Liu X.D."/>
            <person name="Xu X.Y."/>
            <person name="Sun W.H."/>
            <person name="Yu X."/>
            <person name="Zhu X."/>
            <person name="Wang Z.W."/>
            <person name="Zhao X."/>
            <person name="Zhong W.Y."/>
            <person name="Chen H."/>
            <person name="Yin W.L."/>
            <person name="Huang T."/>
            <person name="Niu S.C."/>
            <person name="Liu Z.J."/>
        </authorList>
    </citation>
    <scope>NUCLEOTIDE SEQUENCE [LARGE SCALE GENOMIC DNA]</scope>
    <source>
        <strain evidence="2">Lindl</strain>
    </source>
</reference>
<evidence type="ECO:0000313" key="2">
    <source>
        <dbReference type="EMBL" id="KAH0465427.1"/>
    </source>
</evidence>
<keyword evidence="3" id="KW-1185">Reference proteome</keyword>
<proteinExistence type="predicted"/>
<accession>A0AAV7HAF0</accession>
<organism evidence="2 3">
    <name type="scientific">Dendrobium chrysotoxum</name>
    <name type="common">Orchid</name>
    <dbReference type="NCBI Taxonomy" id="161865"/>
    <lineage>
        <taxon>Eukaryota</taxon>
        <taxon>Viridiplantae</taxon>
        <taxon>Streptophyta</taxon>
        <taxon>Embryophyta</taxon>
        <taxon>Tracheophyta</taxon>
        <taxon>Spermatophyta</taxon>
        <taxon>Magnoliopsida</taxon>
        <taxon>Liliopsida</taxon>
        <taxon>Asparagales</taxon>
        <taxon>Orchidaceae</taxon>
        <taxon>Epidendroideae</taxon>
        <taxon>Malaxideae</taxon>
        <taxon>Dendrobiinae</taxon>
        <taxon>Dendrobium</taxon>
    </lineage>
</organism>